<dbReference type="eggNOG" id="COG0524">
    <property type="taxonomic scope" value="Bacteria"/>
</dbReference>
<proteinExistence type="predicted"/>
<dbReference type="SUPFAM" id="SSF53613">
    <property type="entry name" value="Ribokinase-like"/>
    <property type="match status" value="1"/>
</dbReference>
<evidence type="ECO:0000313" key="5">
    <source>
        <dbReference type="EMBL" id="ABJ87581.1"/>
    </source>
</evidence>
<dbReference type="HOGENOM" id="CLU_027634_11_0_0"/>
<dbReference type="STRING" id="234267.Acid_6659"/>
<gene>
    <name evidence="5" type="ordered locus">Acid_6659</name>
</gene>
<name>Q01RY9_SOLUE</name>
<dbReference type="InParanoid" id="Q01RY9"/>
<dbReference type="CDD" id="cd01941">
    <property type="entry name" value="YeiC_kinase_like"/>
    <property type="match status" value="1"/>
</dbReference>
<keyword evidence="2" id="KW-0479">Metal-binding</keyword>
<dbReference type="InterPro" id="IPR002173">
    <property type="entry name" value="Carboh/pur_kinase_PfkB_CS"/>
</dbReference>
<dbReference type="AlphaFoldDB" id="Q01RY9"/>
<keyword evidence="3" id="KW-0418">Kinase</keyword>
<dbReference type="EMBL" id="CP000473">
    <property type="protein sequence ID" value="ABJ87581.1"/>
    <property type="molecule type" value="Genomic_DNA"/>
</dbReference>
<dbReference type="Gene3D" id="3.40.1190.20">
    <property type="match status" value="1"/>
</dbReference>
<dbReference type="OrthoDB" id="9806249at2"/>
<dbReference type="PROSITE" id="PS00583">
    <property type="entry name" value="PFKB_KINASES_1"/>
    <property type="match status" value="1"/>
</dbReference>
<dbReference type="PANTHER" id="PTHR42909:SF1">
    <property type="entry name" value="CARBOHYDRATE KINASE PFKB DOMAIN-CONTAINING PROTEIN"/>
    <property type="match status" value="1"/>
</dbReference>
<dbReference type="GO" id="GO:0005737">
    <property type="term" value="C:cytoplasm"/>
    <property type="evidence" value="ECO:0007669"/>
    <property type="project" value="TreeGrafter"/>
</dbReference>
<dbReference type="InterPro" id="IPR029056">
    <property type="entry name" value="Ribokinase-like"/>
</dbReference>
<dbReference type="GO" id="GO:0046872">
    <property type="term" value="F:metal ion binding"/>
    <property type="evidence" value="ECO:0007669"/>
    <property type="project" value="UniProtKB-KW"/>
</dbReference>
<evidence type="ECO:0000256" key="1">
    <source>
        <dbReference type="ARBA" id="ARBA00022679"/>
    </source>
</evidence>
<dbReference type="Pfam" id="PF00294">
    <property type="entry name" value="PfkB"/>
    <property type="match status" value="1"/>
</dbReference>
<accession>Q01RY9</accession>
<dbReference type="KEGG" id="sus:Acid_6659"/>
<reference evidence="5" key="1">
    <citation type="submission" date="2006-10" db="EMBL/GenBank/DDBJ databases">
        <title>Complete sequence of Solibacter usitatus Ellin6076.</title>
        <authorList>
            <consortium name="US DOE Joint Genome Institute"/>
            <person name="Copeland A."/>
            <person name="Lucas S."/>
            <person name="Lapidus A."/>
            <person name="Barry K."/>
            <person name="Detter J.C."/>
            <person name="Glavina del Rio T."/>
            <person name="Hammon N."/>
            <person name="Israni S."/>
            <person name="Dalin E."/>
            <person name="Tice H."/>
            <person name="Pitluck S."/>
            <person name="Thompson L.S."/>
            <person name="Brettin T."/>
            <person name="Bruce D."/>
            <person name="Han C."/>
            <person name="Tapia R."/>
            <person name="Gilna P."/>
            <person name="Schmutz J."/>
            <person name="Larimer F."/>
            <person name="Land M."/>
            <person name="Hauser L."/>
            <person name="Kyrpides N."/>
            <person name="Mikhailova N."/>
            <person name="Janssen P.H."/>
            <person name="Kuske C.R."/>
            <person name="Richardson P."/>
        </authorList>
    </citation>
    <scope>NUCLEOTIDE SEQUENCE</scope>
    <source>
        <strain evidence="5">Ellin6076</strain>
    </source>
</reference>
<dbReference type="PANTHER" id="PTHR42909">
    <property type="entry name" value="ZGC:136858"/>
    <property type="match status" value="1"/>
</dbReference>
<dbReference type="FunCoup" id="Q01RY9">
    <property type="interactions" value="110"/>
</dbReference>
<dbReference type="GO" id="GO:0016798">
    <property type="term" value="F:hydrolase activity, acting on glycosyl bonds"/>
    <property type="evidence" value="ECO:0007669"/>
    <property type="project" value="TreeGrafter"/>
</dbReference>
<protein>
    <submittedName>
        <fullName evidence="5">PfkB domain protein</fullName>
    </submittedName>
</protein>
<sequence>MKIACIGGAHIDRHGLLGGPLILGTSNPGAVTSDFGGVARNVAENLSRLGREVLMVSRVGDDETGRAVVSHLNSLGIDTSPVTISTRPTASYTAILEPNGELVLGLADMDIYDEITPELLEPCLPRLLECELWFIDANLSAATIEWISRVSAHLALAADAVSVVKSRKLAGILDTVSPLFLNIAQAASLLGVDAFPDSEAAARAMSQHVLAGVVTAGAAGVAAWLNNEIRVLPARRAAVRDVTGAGDALIAGTLFGITGGVPGFFRAVQLGLAAAAITVESGSTTAPHLTADLLYASQD</sequence>
<keyword evidence="1" id="KW-0808">Transferase</keyword>
<dbReference type="GO" id="GO:0004730">
    <property type="term" value="F:pseudouridylate synthase activity"/>
    <property type="evidence" value="ECO:0007669"/>
    <property type="project" value="TreeGrafter"/>
</dbReference>
<organism evidence="5">
    <name type="scientific">Solibacter usitatus (strain Ellin6076)</name>
    <dbReference type="NCBI Taxonomy" id="234267"/>
    <lineage>
        <taxon>Bacteria</taxon>
        <taxon>Pseudomonadati</taxon>
        <taxon>Acidobacteriota</taxon>
        <taxon>Terriglobia</taxon>
        <taxon>Bryobacterales</taxon>
        <taxon>Solibacteraceae</taxon>
        <taxon>Candidatus Solibacter</taxon>
    </lineage>
</organism>
<evidence type="ECO:0000256" key="3">
    <source>
        <dbReference type="ARBA" id="ARBA00022777"/>
    </source>
</evidence>
<dbReference type="InterPro" id="IPR011611">
    <property type="entry name" value="PfkB_dom"/>
</dbReference>
<evidence type="ECO:0000259" key="4">
    <source>
        <dbReference type="Pfam" id="PF00294"/>
    </source>
</evidence>
<feature type="domain" description="Carbohydrate kinase PfkB" evidence="4">
    <location>
        <begin position="3"/>
        <end position="287"/>
    </location>
</feature>
<evidence type="ECO:0000256" key="2">
    <source>
        <dbReference type="ARBA" id="ARBA00022723"/>
    </source>
</evidence>
<dbReference type="GO" id="GO:0016301">
    <property type="term" value="F:kinase activity"/>
    <property type="evidence" value="ECO:0007669"/>
    <property type="project" value="UniProtKB-KW"/>
</dbReference>